<keyword evidence="3" id="KW-1133">Transmembrane helix</keyword>
<feature type="transmembrane region" description="Helical" evidence="3">
    <location>
        <begin position="451"/>
        <end position="470"/>
    </location>
</feature>
<feature type="domain" description="Major facilitator superfamily (MFS) profile" evidence="4">
    <location>
        <begin position="1"/>
        <end position="587"/>
    </location>
</feature>
<dbReference type="PANTHER" id="PTHR11360">
    <property type="entry name" value="MONOCARBOXYLATE TRANSPORTER"/>
    <property type="match status" value="1"/>
</dbReference>
<feature type="region of interest" description="Disordered" evidence="2">
    <location>
        <begin position="265"/>
        <end position="289"/>
    </location>
</feature>
<feature type="transmembrane region" description="Helical" evidence="3">
    <location>
        <begin position="104"/>
        <end position="129"/>
    </location>
</feature>
<evidence type="ECO:0000256" key="3">
    <source>
        <dbReference type="SAM" id="Phobius"/>
    </source>
</evidence>
<dbReference type="OMA" id="ASQRHHY"/>
<dbReference type="HOGENOM" id="CLU_001265_59_2_1"/>
<dbReference type="SUPFAM" id="SSF103473">
    <property type="entry name" value="MFS general substrate transporter"/>
    <property type="match status" value="1"/>
</dbReference>
<dbReference type="GO" id="GO:0016020">
    <property type="term" value="C:membrane"/>
    <property type="evidence" value="ECO:0007669"/>
    <property type="project" value="UniProtKB-SubCell"/>
</dbReference>
<proteinExistence type="predicted"/>
<evidence type="ECO:0000313" key="5">
    <source>
        <dbReference type="EMBL" id="ELT99746.1"/>
    </source>
</evidence>
<keyword evidence="3" id="KW-0812">Transmembrane</keyword>
<dbReference type="Proteomes" id="UP000014760">
    <property type="component" value="Unassembled WGS sequence"/>
</dbReference>
<feature type="transmembrane region" description="Helical" evidence="3">
    <location>
        <begin position="416"/>
        <end position="439"/>
    </location>
</feature>
<reference evidence="5 7" key="2">
    <citation type="journal article" date="2013" name="Nature">
        <title>Insights into bilaterian evolution from three spiralian genomes.</title>
        <authorList>
            <person name="Simakov O."/>
            <person name="Marletaz F."/>
            <person name="Cho S.J."/>
            <person name="Edsinger-Gonzales E."/>
            <person name="Havlak P."/>
            <person name="Hellsten U."/>
            <person name="Kuo D.H."/>
            <person name="Larsson T."/>
            <person name="Lv J."/>
            <person name="Arendt D."/>
            <person name="Savage R."/>
            <person name="Osoegawa K."/>
            <person name="de Jong P."/>
            <person name="Grimwood J."/>
            <person name="Chapman J.A."/>
            <person name="Shapiro H."/>
            <person name="Aerts A."/>
            <person name="Otillar R.P."/>
            <person name="Terry A.Y."/>
            <person name="Boore J.L."/>
            <person name="Grigoriev I.V."/>
            <person name="Lindberg D.R."/>
            <person name="Seaver E.C."/>
            <person name="Weisblat D.A."/>
            <person name="Putnam N.H."/>
            <person name="Rokhsar D.S."/>
        </authorList>
    </citation>
    <scope>NUCLEOTIDE SEQUENCE</scope>
    <source>
        <strain evidence="5 7">I ESC-2004</strain>
    </source>
</reference>
<dbReference type="EMBL" id="AMQN01009902">
    <property type="status" value="NOT_ANNOTATED_CDS"/>
    <property type="molecule type" value="Genomic_DNA"/>
</dbReference>
<dbReference type="EnsemblMetazoa" id="CapteT22666">
    <property type="protein sequence ID" value="CapteP22666"/>
    <property type="gene ID" value="CapteG22666"/>
</dbReference>
<feature type="transmembrane region" description="Helical" evidence="3">
    <location>
        <begin position="543"/>
        <end position="565"/>
    </location>
</feature>
<evidence type="ECO:0000256" key="2">
    <source>
        <dbReference type="SAM" id="MobiDB-lite"/>
    </source>
</evidence>
<gene>
    <name evidence="5" type="ORF">CAPTEDRAFT_22666</name>
</gene>
<feature type="transmembrane region" description="Helical" evidence="3">
    <location>
        <begin position="508"/>
        <end position="531"/>
    </location>
</feature>
<feature type="non-terminal residue" evidence="5">
    <location>
        <position position="587"/>
    </location>
</feature>
<dbReference type="OrthoDB" id="6499973at2759"/>
<evidence type="ECO:0000313" key="7">
    <source>
        <dbReference type="Proteomes" id="UP000014760"/>
    </source>
</evidence>
<accession>R7U7U6</accession>
<protein>
    <recommendedName>
        <fullName evidence="4">Major facilitator superfamily (MFS) profile domain-containing protein</fullName>
    </recommendedName>
</protein>
<comment type="subcellular location">
    <subcellularLocation>
        <location evidence="1">Membrane</location>
        <topology evidence="1">Multi-pass membrane protein</topology>
    </subcellularLocation>
</comment>
<dbReference type="InterPro" id="IPR036259">
    <property type="entry name" value="MFS_trans_sf"/>
</dbReference>
<dbReference type="InterPro" id="IPR011701">
    <property type="entry name" value="MFS"/>
</dbReference>
<dbReference type="GO" id="GO:0008028">
    <property type="term" value="F:monocarboxylic acid transmembrane transporter activity"/>
    <property type="evidence" value="ECO:0007669"/>
    <property type="project" value="TreeGrafter"/>
</dbReference>
<feature type="transmembrane region" description="Helical" evidence="3">
    <location>
        <begin position="482"/>
        <end position="502"/>
    </location>
</feature>
<feature type="transmembrane region" description="Helical" evidence="3">
    <location>
        <begin position="136"/>
        <end position="155"/>
    </location>
</feature>
<dbReference type="EMBL" id="KB306540">
    <property type="protein sequence ID" value="ELT99746.1"/>
    <property type="molecule type" value="Genomic_DNA"/>
</dbReference>
<evidence type="ECO:0000259" key="4">
    <source>
        <dbReference type="PROSITE" id="PS50850"/>
    </source>
</evidence>
<feature type="compositionally biased region" description="Polar residues" evidence="2">
    <location>
        <begin position="265"/>
        <end position="280"/>
    </location>
</feature>
<feature type="non-terminal residue" evidence="5">
    <location>
        <position position="1"/>
    </location>
</feature>
<dbReference type="AlphaFoldDB" id="R7U7U6"/>
<evidence type="ECO:0000256" key="1">
    <source>
        <dbReference type="ARBA" id="ARBA00004141"/>
    </source>
</evidence>
<sequence length="587" mass="63861">LPVPPDGGWGWVVVGSSFFLSLIVDGCCYSYGIFYMEYLAHFGASKAKTTLVGALLPGCYLLVGPFVSALANKYGCRIVCIIGSLISSFAFCISTLCTTIDQMIFLYGVLGGVGFGMMYLPSVVIVSFYFDRKRALATGLAVCGSGVGTFLFAPLCKWLLSIYGWKGANMILGGIILNGIVCASLYRPMEPPKQKKVKPSGDIRQSIIMQKIIQEKERQRTISTGSLNNTVITIDNKLIKDPDMLKKVQEIIISEEQNQLAAAQNNTIGGSTSNLTQPKTPENEERKLSLGSNSVEIKPVNKHLTRVQEDKHKVQFNHEEDSLLTASTMSLKKQKQKEKDDMNRPMYRQDIFYSGSVTSIVEYAQSNDDMTSYMASIASIPPPPPEDDHSCKAKCLPIFYVLQTIFDISLFGSPTFIVLLTGTGILAFTGFFTPFMYIVENAILLGVDENSATFLLSILGICNISGRLIAGWLADRNWTDSVLIHNIALILAGVATALVPLFTSYVMMVTYCIVFGSCIASFITLRSIVPVELLGLQRLTNSFGLMLLFQGAAALVGAPLSGFIYDVTQSYSISFVASGAMIAAGGL</sequence>
<dbReference type="Pfam" id="PF07690">
    <property type="entry name" value="MFS_1"/>
    <property type="match status" value="1"/>
</dbReference>
<keyword evidence="3" id="KW-0472">Membrane</keyword>
<name>R7U7U6_CAPTE</name>
<feature type="transmembrane region" description="Helical" evidence="3">
    <location>
        <begin position="78"/>
        <end position="98"/>
    </location>
</feature>
<dbReference type="InterPro" id="IPR050327">
    <property type="entry name" value="Proton-linked_MCT"/>
</dbReference>
<evidence type="ECO:0000313" key="6">
    <source>
        <dbReference type="EnsemblMetazoa" id="CapteP22666"/>
    </source>
</evidence>
<feature type="transmembrane region" description="Helical" evidence="3">
    <location>
        <begin position="12"/>
        <end position="34"/>
    </location>
</feature>
<dbReference type="Gene3D" id="1.20.1250.20">
    <property type="entry name" value="MFS general substrate transporter like domains"/>
    <property type="match status" value="2"/>
</dbReference>
<dbReference type="CDD" id="cd17352">
    <property type="entry name" value="MFS_MCT_SLC16"/>
    <property type="match status" value="1"/>
</dbReference>
<reference evidence="7" key="1">
    <citation type="submission" date="2012-12" db="EMBL/GenBank/DDBJ databases">
        <authorList>
            <person name="Hellsten U."/>
            <person name="Grimwood J."/>
            <person name="Chapman J.A."/>
            <person name="Shapiro H."/>
            <person name="Aerts A."/>
            <person name="Otillar R.P."/>
            <person name="Terry A.Y."/>
            <person name="Boore J.L."/>
            <person name="Simakov O."/>
            <person name="Marletaz F."/>
            <person name="Cho S.-J."/>
            <person name="Edsinger-Gonzales E."/>
            <person name="Havlak P."/>
            <person name="Kuo D.-H."/>
            <person name="Larsson T."/>
            <person name="Lv J."/>
            <person name="Arendt D."/>
            <person name="Savage R."/>
            <person name="Osoegawa K."/>
            <person name="de Jong P."/>
            <person name="Lindberg D.R."/>
            <person name="Seaver E.C."/>
            <person name="Weisblat D.A."/>
            <person name="Putnam N.H."/>
            <person name="Grigoriev I.V."/>
            <person name="Rokhsar D.S."/>
        </authorList>
    </citation>
    <scope>NUCLEOTIDE SEQUENCE</scope>
    <source>
        <strain evidence="7">I ESC-2004</strain>
    </source>
</reference>
<dbReference type="PROSITE" id="PS50850">
    <property type="entry name" value="MFS"/>
    <property type="match status" value="1"/>
</dbReference>
<organism evidence="5">
    <name type="scientific">Capitella teleta</name>
    <name type="common">Polychaete worm</name>
    <dbReference type="NCBI Taxonomy" id="283909"/>
    <lineage>
        <taxon>Eukaryota</taxon>
        <taxon>Metazoa</taxon>
        <taxon>Spiralia</taxon>
        <taxon>Lophotrochozoa</taxon>
        <taxon>Annelida</taxon>
        <taxon>Polychaeta</taxon>
        <taxon>Sedentaria</taxon>
        <taxon>Scolecida</taxon>
        <taxon>Capitellidae</taxon>
        <taxon>Capitella</taxon>
    </lineage>
</organism>
<dbReference type="InterPro" id="IPR020846">
    <property type="entry name" value="MFS_dom"/>
</dbReference>
<dbReference type="PANTHER" id="PTHR11360:SF286">
    <property type="entry name" value="GH22266P"/>
    <property type="match status" value="1"/>
</dbReference>
<keyword evidence="7" id="KW-1185">Reference proteome</keyword>
<reference evidence="6" key="3">
    <citation type="submission" date="2015-06" db="UniProtKB">
        <authorList>
            <consortium name="EnsemblMetazoa"/>
        </authorList>
    </citation>
    <scope>IDENTIFICATION</scope>
</reference>
<feature type="transmembrane region" description="Helical" evidence="3">
    <location>
        <begin position="167"/>
        <end position="186"/>
    </location>
</feature>
<feature type="transmembrane region" description="Helical" evidence="3">
    <location>
        <begin position="54"/>
        <end position="71"/>
    </location>
</feature>